<gene>
    <name evidence="2" type="ORF">BS47DRAFT_947356</name>
</gene>
<reference evidence="2" key="1">
    <citation type="journal article" date="2020" name="Nat. Commun.">
        <title>Large-scale genome sequencing of mycorrhizal fungi provides insights into the early evolution of symbiotic traits.</title>
        <authorList>
            <person name="Miyauchi S."/>
            <person name="Kiss E."/>
            <person name="Kuo A."/>
            <person name="Drula E."/>
            <person name="Kohler A."/>
            <person name="Sanchez-Garcia M."/>
            <person name="Morin E."/>
            <person name="Andreopoulos B."/>
            <person name="Barry K.W."/>
            <person name="Bonito G."/>
            <person name="Buee M."/>
            <person name="Carver A."/>
            <person name="Chen C."/>
            <person name="Cichocki N."/>
            <person name="Clum A."/>
            <person name="Culley D."/>
            <person name="Crous P.W."/>
            <person name="Fauchery L."/>
            <person name="Girlanda M."/>
            <person name="Hayes R.D."/>
            <person name="Keri Z."/>
            <person name="LaButti K."/>
            <person name="Lipzen A."/>
            <person name="Lombard V."/>
            <person name="Magnuson J."/>
            <person name="Maillard F."/>
            <person name="Murat C."/>
            <person name="Nolan M."/>
            <person name="Ohm R.A."/>
            <person name="Pangilinan J."/>
            <person name="Pereira M.F."/>
            <person name="Perotto S."/>
            <person name="Peter M."/>
            <person name="Pfister S."/>
            <person name="Riley R."/>
            <person name="Sitrit Y."/>
            <person name="Stielow J.B."/>
            <person name="Szollosi G."/>
            <person name="Zifcakova L."/>
            <person name="Stursova M."/>
            <person name="Spatafora J.W."/>
            <person name="Tedersoo L."/>
            <person name="Vaario L.M."/>
            <person name="Yamada A."/>
            <person name="Yan M."/>
            <person name="Wang P."/>
            <person name="Xu J."/>
            <person name="Bruns T."/>
            <person name="Baldrian P."/>
            <person name="Vilgalys R."/>
            <person name="Dunand C."/>
            <person name="Henrissat B."/>
            <person name="Grigoriev I.V."/>
            <person name="Hibbett D."/>
            <person name="Nagy L.G."/>
            <person name="Martin F.M."/>
        </authorList>
    </citation>
    <scope>NUCLEOTIDE SEQUENCE</scope>
    <source>
        <strain evidence="2">UP504</strain>
    </source>
</reference>
<dbReference type="Proteomes" id="UP000886523">
    <property type="component" value="Unassembled WGS sequence"/>
</dbReference>
<keyword evidence="1" id="KW-0472">Membrane</keyword>
<protein>
    <submittedName>
        <fullName evidence="2">Uncharacterized protein</fullName>
    </submittedName>
</protein>
<keyword evidence="3" id="KW-1185">Reference proteome</keyword>
<sequence>MASRQRTNNGRLLMACADHYTIHRDKNYHSYSSSRCRYPLFVTVEHSSPSYIYDRSLNEIFFTVFFFSFILSSRWLCFLHVDR</sequence>
<accession>A0A9P6DTY4</accession>
<keyword evidence="1" id="KW-0812">Transmembrane</keyword>
<proteinExistence type="predicted"/>
<keyword evidence="1" id="KW-1133">Transmembrane helix</keyword>
<comment type="caution">
    <text evidence="2">The sequence shown here is derived from an EMBL/GenBank/DDBJ whole genome shotgun (WGS) entry which is preliminary data.</text>
</comment>
<feature type="transmembrane region" description="Helical" evidence="1">
    <location>
        <begin position="60"/>
        <end position="81"/>
    </location>
</feature>
<name>A0A9P6DTY4_9AGAM</name>
<dbReference type="AlphaFoldDB" id="A0A9P6DTY4"/>
<evidence type="ECO:0000256" key="1">
    <source>
        <dbReference type="SAM" id="Phobius"/>
    </source>
</evidence>
<dbReference type="EMBL" id="MU128969">
    <property type="protein sequence ID" value="KAF9513712.1"/>
    <property type="molecule type" value="Genomic_DNA"/>
</dbReference>
<evidence type="ECO:0000313" key="3">
    <source>
        <dbReference type="Proteomes" id="UP000886523"/>
    </source>
</evidence>
<organism evidence="2 3">
    <name type="scientific">Hydnum rufescens UP504</name>
    <dbReference type="NCBI Taxonomy" id="1448309"/>
    <lineage>
        <taxon>Eukaryota</taxon>
        <taxon>Fungi</taxon>
        <taxon>Dikarya</taxon>
        <taxon>Basidiomycota</taxon>
        <taxon>Agaricomycotina</taxon>
        <taxon>Agaricomycetes</taxon>
        <taxon>Cantharellales</taxon>
        <taxon>Hydnaceae</taxon>
        <taxon>Hydnum</taxon>
    </lineage>
</organism>
<evidence type="ECO:0000313" key="2">
    <source>
        <dbReference type="EMBL" id="KAF9513712.1"/>
    </source>
</evidence>